<dbReference type="KEGG" id="sgd:ELQ87_03080"/>
<feature type="domain" description="N-acetyltransferase" evidence="1">
    <location>
        <begin position="33"/>
        <end position="175"/>
    </location>
</feature>
<organism evidence="2 4">
    <name type="scientific">Streptomyces griseoviridis</name>
    <dbReference type="NCBI Taxonomy" id="45398"/>
    <lineage>
        <taxon>Bacteria</taxon>
        <taxon>Bacillati</taxon>
        <taxon>Actinomycetota</taxon>
        <taxon>Actinomycetes</taxon>
        <taxon>Kitasatosporales</taxon>
        <taxon>Streptomycetaceae</taxon>
        <taxon>Streptomyces</taxon>
    </lineage>
</organism>
<name>A0A3S9Z6T2_STRGD</name>
<dbReference type="AlphaFoldDB" id="A0A3S9Z6T2"/>
<evidence type="ECO:0000259" key="1">
    <source>
        <dbReference type="PROSITE" id="PS51186"/>
    </source>
</evidence>
<protein>
    <submittedName>
        <fullName evidence="2 3">N-acetyltransferase</fullName>
    </submittedName>
</protein>
<dbReference type="PROSITE" id="PS51186">
    <property type="entry name" value="GNAT"/>
    <property type="match status" value="1"/>
</dbReference>
<dbReference type="EMBL" id="CP034687">
    <property type="protein sequence ID" value="AZS83389.1"/>
    <property type="molecule type" value="Genomic_DNA"/>
</dbReference>
<reference evidence="2 4" key="2">
    <citation type="submission" date="2018-12" db="EMBL/GenBank/DDBJ databases">
        <title>Streptomyces griseoviridis F1-27 complete genome.</title>
        <authorList>
            <person name="Mariita R.M."/>
            <person name="Sello J.K."/>
        </authorList>
    </citation>
    <scope>NUCLEOTIDE SEQUENCE [LARGE SCALE GENOMIC DNA]</scope>
    <source>
        <strain evidence="2 4">F1-27</strain>
    </source>
</reference>
<keyword evidence="2" id="KW-0808">Transferase</keyword>
<reference evidence="3 5" key="1">
    <citation type="submission" date="2018-04" db="EMBL/GenBank/DDBJ databases">
        <title>Complete genome sequences of Streptomyces griseoviridis K61 and characterization of antagonistic properties of biological control agents.</title>
        <authorList>
            <person name="Mariita R.M."/>
            <person name="Sello J.K."/>
        </authorList>
    </citation>
    <scope>NUCLEOTIDE SEQUENCE [LARGE SCALE GENOMIC DNA]</scope>
    <source>
        <strain evidence="3 5">K61</strain>
    </source>
</reference>
<evidence type="ECO:0000313" key="5">
    <source>
        <dbReference type="Proteomes" id="UP000501753"/>
    </source>
</evidence>
<dbReference type="GO" id="GO:0016747">
    <property type="term" value="F:acyltransferase activity, transferring groups other than amino-acyl groups"/>
    <property type="evidence" value="ECO:0007669"/>
    <property type="project" value="InterPro"/>
</dbReference>
<evidence type="ECO:0000313" key="2">
    <source>
        <dbReference type="EMBL" id="AZS83389.1"/>
    </source>
</evidence>
<gene>
    <name evidence="3" type="ORF">DDJ31_36280</name>
    <name evidence="2" type="ORF">ELQ87_03080</name>
</gene>
<dbReference type="Proteomes" id="UP000501753">
    <property type="component" value="Chromosome"/>
</dbReference>
<accession>A0A3S9Z6T2</accession>
<dbReference type="Proteomes" id="UP000271291">
    <property type="component" value="Chromosome"/>
</dbReference>
<dbReference type="SUPFAM" id="SSF55729">
    <property type="entry name" value="Acyl-CoA N-acyltransferases (Nat)"/>
    <property type="match status" value="1"/>
</dbReference>
<dbReference type="OrthoDB" id="9812289at2"/>
<evidence type="ECO:0000313" key="3">
    <source>
        <dbReference type="EMBL" id="QCN89757.1"/>
    </source>
</evidence>
<dbReference type="EMBL" id="CP029078">
    <property type="protein sequence ID" value="QCN89757.1"/>
    <property type="molecule type" value="Genomic_DNA"/>
</dbReference>
<keyword evidence="5" id="KW-1185">Reference proteome</keyword>
<dbReference type="RefSeq" id="WP_127176300.1">
    <property type="nucleotide sequence ID" value="NZ_CP029078.1"/>
</dbReference>
<sequence>MEFQAMIEEKRRKFFPVRLAGGASGTGYCVDEATFREAVTDIYASVFPERDAYPYRPKSAHLVKEYAHGHVERLLIENAEGKVVGWLKGRMEDANTFYLGTSGMLPEYRAQRIAAVVYARFLEYLDDLGYERVTSQHHPHNRSAMILQLKYGFTFEGMSLDERWGPMVKMVHFFDGDRRAEFERRFGFEQYPKGPSEAAV</sequence>
<dbReference type="Pfam" id="PF00583">
    <property type="entry name" value="Acetyltransf_1"/>
    <property type="match status" value="1"/>
</dbReference>
<evidence type="ECO:0000313" key="4">
    <source>
        <dbReference type="Proteomes" id="UP000271291"/>
    </source>
</evidence>
<dbReference type="Gene3D" id="3.40.630.30">
    <property type="match status" value="1"/>
</dbReference>
<dbReference type="InterPro" id="IPR016181">
    <property type="entry name" value="Acyl_CoA_acyltransferase"/>
</dbReference>
<proteinExistence type="predicted"/>
<dbReference type="InterPro" id="IPR000182">
    <property type="entry name" value="GNAT_dom"/>
</dbReference>